<dbReference type="InterPro" id="IPR043129">
    <property type="entry name" value="ATPase_NBD"/>
</dbReference>
<sequence length="145" mass="15293">MLTGHQAWQAAAGQPQRFIPAPRQSPEQRLTVAGTDVDAMDLVVATLRRVAEEAQRIAGCMVEDVRLVVPAGWGPRRRTWMRHAAHRAGLPQPRMIEAPVAAGGHLLAAGVQLPVGSFIVVCDAGGGAEVSVLRRGPAGSRSSPP</sequence>
<dbReference type="EMBL" id="BAABGU010000079">
    <property type="protein sequence ID" value="GAA4581234.1"/>
    <property type="molecule type" value="Genomic_DNA"/>
</dbReference>
<accession>A0ABP8T6C7</accession>
<feature type="region of interest" description="Disordered" evidence="4">
    <location>
        <begin position="1"/>
        <end position="24"/>
    </location>
</feature>
<evidence type="ECO:0000313" key="5">
    <source>
        <dbReference type="EMBL" id="GAA4581234.1"/>
    </source>
</evidence>
<name>A0ABP8T6C7_9ACTN</name>
<proteinExistence type="predicted"/>
<evidence type="ECO:0000256" key="4">
    <source>
        <dbReference type="SAM" id="MobiDB-lite"/>
    </source>
</evidence>
<keyword evidence="1" id="KW-0547">Nucleotide-binding</keyword>
<evidence type="ECO:0000256" key="3">
    <source>
        <dbReference type="ARBA" id="ARBA00023186"/>
    </source>
</evidence>
<reference evidence="6" key="1">
    <citation type="journal article" date="2019" name="Int. J. Syst. Evol. Microbiol.">
        <title>The Global Catalogue of Microorganisms (GCM) 10K type strain sequencing project: providing services to taxonomists for standard genome sequencing and annotation.</title>
        <authorList>
            <consortium name="The Broad Institute Genomics Platform"/>
            <consortium name="The Broad Institute Genome Sequencing Center for Infectious Disease"/>
            <person name="Wu L."/>
            <person name="Ma J."/>
        </authorList>
    </citation>
    <scope>NUCLEOTIDE SEQUENCE [LARGE SCALE GENOMIC DNA]</scope>
    <source>
        <strain evidence="6">JCM 3175</strain>
    </source>
</reference>
<dbReference type="SUPFAM" id="SSF53067">
    <property type="entry name" value="Actin-like ATPase domain"/>
    <property type="match status" value="1"/>
</dbReference>
<evidence type="ECO:0000256" key="2">
    <source>
        <dbReference type="ARBA" id="ARBA00022840"/>
    </source>
</evidence>
<organism evidence="5 6">
    <name type="scientific">Micromonospora coerulea</name>
    <dbReference type="NCBI Taxonomy" id="47856"/>
    <lineage>
        <taxon>Bacteria</taxon>
        <taxon>Bacillati</taxon>
        <taxon>Actinomycetota</taxon>
        <taxon>Actinomycetes</taxon>
        <taxon>Micromonosporales</taxon>
        <taxon>Micromonosporaceae</taxon>
        <taxon>Micromonospora</taxon>
    </lineage>
</organism>
<keyword evidence="6" id="KW-1185">Reference proteome</keyword>
<dbReference type="InterPro" id="IPR013126">
    <property type="entry name" value="Hsp_70_fam"/>
</dbReference>
<dbReference type="Gene3D" id="3.30.420.40">
    <property type="match status" value="2"/>
</dbReference>
<gene>
    <name evidence="5" type="ORF">GCM10023176_61860</name>
</gene>
<dbReference type="Proteomes" id="UP001500307">
    <property type="component" value="Unassembled WGS sequence"/>
</dbReference>
<comment type="caution">
    <text evidence="5">The sequence shown here is derived from an EMBL/GenBank/DDBJ whole genome shotgun (WGS) entry which is preliminary data.</text>
</comment>
<evidence type="ECO:0000256" key="1">
    <source>
        <dbReference type="ARBA" id="ARBA00022741"/>
    </source>
</evidence>
<keyword evidence="2" id="KW-0067">ATP-binding</keyword>
<evidence type="ECO:0000313" key="6">
    <source>
        <dbReference type="Proteomes" id="UP001500307"/>
    </source>
</evidence>
<keyword evidence="3" id="KW-0143">Chaperone</keyword>
<protein>
    <submittedName>
        <fullName evidence="5">Uncharacterized protein</fullName>
    </submittedName>
</protein>
<dbReference type="Pfam" id="PF00012">
    <property type="entry name" value="HSP70"/>
    <property type="match status" value="1"/>
</dbReference>